<evidence type="ECO:0000256" key="1">
    <source>
        <dbReference type="SAM" id="MobiDB-lite"/>
    </source>
</evidence>
<name>A0A343TF78_9EURY</name>
<evidence type="ECO:0000313" key="3">
    <source>
        <dbReference type="Proteomes" id="UP000263012"/>
    </source>
</evidence>
<evidence type="ECO:0000313" key="2">
    <source>
        <dbReference type="EMBL" id="AUX07750.1"/>
    </source>
</evidence>
<dbReference type="EMBL" id="CP025066">
    <property type="protein sequence ID" value="AUX07750.1"/>
    <property type="molecule type" value="Genomic_DNA"/>
</dbReference>
<feature type="region of interest" description="Disordered" evidence="1">
    <location>
        <begin position="375"/>
        <end position="428"/>
    </location>
</feature>
<dbReference type="GeneID" id="37876426"/>
<evidence type="ECO:0008006" key="4">
    <source>
        <dbReference type="Google" id="ProtNLM"/>
    </source>
</evidence>
<dbReference type="AlphaFoldDB" id="A0A343TF78"/>
<gene>
    <name evidence="2" type="ORF">AArcSl_0092</name>
</gene>
<protein>
    <recommendedName>
        <fullName evidence="4">CHAT domain-containing protein</fullName>
    </recommendedName>
</protein>
<dbReference type="OrthoDB" id="269729at2157"/>
<dbReference type="Proteomes" id="UP000263012">
    <property type="component" value="Chromosome"/>
</dbReference>
<sequence length="720" mass="79520">MKKVRFADTNRGVEAVDDIEDRTFELHLPDRGAVEPISPDRFAFPVTAGIEVEASRIVVPEYFGLFVYDRDDESFVRTIKPATDGFVADGTYDVDIGGTPLKIYLSFEGAFDVAHRSEGTEPGTVLEFDGKRRVRIGARSLHSSPAGTITTTESVEDLMTAVSSFGSAVKTFSPERSFPTLRGHPPRLEVGEEFSTPPGIEPPETGIEIAVPPDVKSVYTVASLSYYLGARIVSGSEPAILANGERFPLTGEDAPRNARALMDGAAAALERQFALDCVVRTAGLYDVNLSEKQRLMKHVDVDLQHLYDLPLPDRIGAYFEVPGHVIDDLLEWHSTTDIVPSFRFAKYLPYAVAELSQIRSYDPSGADEELTASSANAGDFFRSTDRNAPEPTAHAPRPALAMGSRSAGTSDRRRRSPGEVVSPPEVDTDTHMWIADQYPVRAGKPTLESLERRFDSKPDKEDPEWIRILVVCNDSEMREESEDLYGFRDFFEFDIDVRYDLSTEQLRNALHEEFDFFHYVGHVDDDGMRCHDGWLDLHELEYTGVELFFLNACTSFSQGEALVDAGSRGGVVTLAEVYNSLATRFGRRLARLLDAGFDLYGALAAGRDSVIGGGMYGIIGDGRASLCYNTDGVPTLYRIERTGENGFDVTSVSYPTIGYGIGSMMTFMYEKEELMHIVAGTEDPYRLSSAELADLLTDTATPIEVDGELFWSNELTPSNI</sequence>
<reference evidence="3" key="1">
    <citation type="submission" date="2017-11" db="EMBL/GenBank/DDBJ databases">
        <title>Phenotypic and genomic properties of facultatively anaerobic sulfur-reducing natronoarchaea from hypersaline soda lakes.</title>
        <authorList>
            <person name="Sorokin D.Y."/>
            <person name="Kublanov I.V."/>
            <person name="Roman P."/>
            <person name="Sinninghe Damste J.S."/>
            <person name="Golyshin P.N."/>
            <person name="Rojo D."/>
            <person name="Ciordia S."/>
            <person name="Mena M.D.C."/>
            <person name="Ferrer M."/>
            <person name="Messina E."/>
            <person name="Smedile F."/>
            <person name="La Spada G."/>
            <person name="La Cono V."/>
            <person name="Yakimov M.M."/>
        </authorList>
    </citation>
    <scope>NUCLEOTIDE SEQUENCE [LARGE SCALE GENOMIC DNA]</scope>
    <source>
        <strain evidence="3">AArc-Sl</strain>
    </source>
</reference>
<accession>A0A343TF78</accession>
<dbReference type="RefSeq" id="WP_119813668.1">
    <property type="nucleotide sequence ID" value="NZ_CP025066.1"/>
</dbReference>
<organism evidence="2 3">
    <name type="scientific">Halalkaliarchaeum desulfuricum</name>
    <dbReference type="NCBI Taxonomy" id="2055893"/>
    <lineage>
        <taxon>Archaea</taxon>
        <taxon>Methanobacteriati</taxon>
        <taxon>Methanobacteriota</taxon>
        <taxon>Stenosarchaea group</taxon>
        <taxon>Halobacteria</taxon>
        <taxon>Halobacteriales</taxon>
        <taxon>Haloferacaceae</taxon>
        <taxon>Halalkaliarchaeum</taxon>
    </lineage>
</organism>
<keyword evidence="3" id="KW-1185">Reference proteome</keyword>
<proteinExistence type="predicted"/>
<dbReference type="KEGG" id="hdf:AArcSl_0092"/>